<reference evidence="1 2" key="1">
    <citation type="submission" date="2018-07" db="EMBL/GenBank/DDBJ databases">
        <title>Dyadobacter roseus sp. nov., isolated from rose rhizosphere soil.</title>
        <authorList>
            <person name="Chen L."/>
        </authorList>
    </citation>
    <scope>NUCLEOTIDE SEQUENCE [LARGE SCALE GENOMIC DNA]</scope>
    <source>
        <strain evidence="1 2">RS19</strain>
    </source>
</reference>
<keyword evidence="2" id="KW-1185">Reference proteome</keyword>
<dbReference type="InterPro" id="IPR036390">
    <property type="entry name" value="WH_DNA-bd_sf"/>
</dbReference>
<protein>
    <submittedName>
        <fullName evidence="1">Uncharacterized protein</fullName>
    </submittedName>
</protein>
<sequence>MDLAKYFDRLQRLHRLISKKATGSPSELANKLNLSERAIFEYIRMMRELGGPIAFCPVRRSYYYEREVEFNIGFRELEDKEKLKVDGGQIEMNINLKLFNL</sequence>
<dbReference type="InterPro" id="IPR036388">
    <property type="entry name" value="WH-like_DNA-bd_sf"/>
</dbReference>
<dbReference type="OrthoDB" id="1163801at2"/>
<dbReference type="Gene3D" id="1.10.10.10">
    <property type="entry name" value="Winged helix-like DNA-binding domain superfamily/Winged helix DNA-binding domain"/>
    <property type="match status" value="1"/>
</dbReference>
<dbReference type="Proteomes" id="UP000256373">
    <property type="component" value="Unassembled WGS sequence"/>
</dbReference>
<organism evidence="1 2">
    <name type="scientific">Dyadobacter luteus</name>
    <dbReference type="NCBI Taxonomy" id="2259619"/>
    <lineage>
        <taxon>Bacteria</taxon>
        <taxon>Pseudomonadati</taxon>
        <taxon>Bacteroidota</taxon>
        <taxon>Cytophagia</taxon>
        <taxon>Cytophagales</taxon>
        <taxon>Spirosomataceae</taxon>
        <taxon>Dyadobacter</taxon>
    </lineage>
</organism>
<evidence type="ECO:0000313" key="2">
    <source>
        <dbReference type="Proteomes" id="UP000256373"/>
    </source>
</evidence>
<dbReference type="AlphaFoldDB" id="A0A3D8Y9P0"/>
<gene>
    <name evidence="1" type="ORF">DSL64_14505</name>
</gene>
<comment type="caution">
    <text evidence="1">The sequence shown here is derived from an EMBL/GenBank/DDBJ whole genome shotgun (WGS) entry which is preliminary data.</text>
</comment>
<evidence type="ECO:0000313" key="1">
    <source>
        <dbReference type="EMBL" id="REA60324.1"/>
    </source>
</evidence>
<accession>A0A3D8Y9P0</accession>
<dbReference type="SUPFAM" id="SSF46785">
    <property type="entry name" value="Winged helix' DNA-binding domain"/>
    <property type="match status" value="1"/>
</dbReference>
<dbReference type="RefSeq" id="WP_115831640.1">
    <property type="nucleotide sequence ID" value="NZ_QNUL01000011.1"/>
</dbReference>
<name>A0A3D8Y9P0_9BACT</name>
<dbReference type="EMBL" id="QNUL01000011">
    <property type="protein sequence ID" value="REA60324.1"/>
    <property type="molecule type" value="Genomic_DNA"/>
</dbReference>
<proteinExistence type="predicted"/>